<sequence length="499" mass="48442">MHVPLSRMLVRPRVLRAALVGALLGVTACKGSAGTGGPEGPQGPQGPQGPSGPPGPQGPAGPAGTPGGPPGPQGLSALLLTTPEPAGANCPFGGVRMQAGLDEDRSGALDGRELEGATTQYLCNGAVGATGARGERGETGPQGEAGATGAVGPTGPKGDKGDRGDAGPQGPQGDSGALAIVYGDGSAGDFSLSSFQQPRFWQAGNFPQPAGANLMFHNVTIDGTLVVSSGTMIRATGDIIIGQQGAIIVSPEFQIQTLNPPQKGIAMSAAWQHLGGRGLDLGRTSLISRADLAGGGSGYRSTMNSTILGGDGGGRLILAARGNIIIRGYIDANGRQGINNSVPLINNPNGAPTPVAGGGGGGGGVVSLVSRGTITLEGNGRLYANGGNGAPGWRGSSPVTGEMYGGGGGGGGGIIQFLSANTPVISNPANVQVNGGTAGASSFNGTTATTLVQTGGGGGGSAGDGGEGTRSVAAGDAAKPGTAGDIITTVTPQPELLFF</sequence>
<feature type="compositionally biased region" description="Gly residues" evidence="1">
    <location>
        <begin position="454"/>
        <end position="468"/>
    </location>
</feature>
<protein>
    <submittedName>
        <fullName evidence="4">Collagen-like protein</fullName>
    </submittedName>
</protein>
<dbReference type="Pfam" id="PF23657">
    <property type="entry name" value="DUF7151"/>
    <property type="match status" value="1"/>
</dbReference>
<dbReference type="InterPro" id="IPR018247">
    <property type="entry name" value="EF_Hand_1_Ca_BS"/>
</dbReference>
<dbReference type="InterPro" id="IPR055575">
    <property type="entry name" value="DUF7151"/>
</dbReference>
<feature type="region of interest" description="Disordered" evidence="1">
    <location>
        <begin position="132"/>
        <end position="178"/>
    </location>
</feature>
<feature type="signal peptide" evidence="2">
    <location>
        <begin position="1"/>
        <end position="33"/>
    </location>
</feature>
<feature type="region of interest" description="Disordered" evidence="1">
    <location>
        <begin position="33"/>
        <end position="91"/>
    </location>
</feature>
<keyword evidence="2" id="KW-0732">Signal</keyword>
<name>A0A848LJ24_9BACT</name>
<dbReference type="PROSITE" id="PS51257">
    <property type="entry name" value="PROKAR_LIPOPROTEIN"/>
    <property type="match status" value="1"/>
</dbReference>
<reference evidence="4 5" key="1">
    <citation type="submission" date="2020-04" db="EMBL/GenBank/DDBJ databases">
        <title>Draft genome of Pyxidicoccus fallax type strain.</title>
        <authorList>
            <person name="Whitworth D.E."/>
        </authorList>
    </citation>
    <scope>NUCLEOTIDE SEQUENCE [LARGE SCALE GENOMIC DNA]</scope>
    <source>
        <strain evidence="4 5">DSM 14698</strain>
    </source>
</reference>
<keyword evidence="5" id="KW-1185">Reference proteome</keyword>
<dbReference type="Proteomes" id="UP000518300">
    <property type="component" value="Unassembled WGS sequence"/>
</dbReference>
<evidence type="ECO:0000313" key="4">
    <source>
        <dbReference type="EMBL" id="NMO17731.1"/>
    </source>
</evidence>
<keyword evidence="4" id="KW-0176">Collagen</keyword>
<dbReference type="PROSITE" id="PS00018">
    <property type="entry name" value="EF_HAND_1"/>
    <property type="match status" value="1"/>
</dbReference>
<comment type="caution">
    <text evidence="4">The sequence shown here is derived from an EMBL/GenBank/DDBJ whole genome shotgun (WGS) entry which is preliminary data.</text>
</comment>
<dbReference type="EMBL" id="JABBJJ010000108">
    <property type="protein sequence ID" value="NMO17731.1"/>
    <property type="molecule type" value="Genomic_DNA"/>
</dbReference>
<evidence type="ECO:0000259" key="3">
    <source>
        <dbReference type="Pfam" id="PF23657"/>
    </source>
</evidence>
<dbReference type="AlphaFoldDB" id="A0A848LJ24"/>
<feature type="compositionally biased region" description="Low complexity" evidence="1">
    <location>
        <begin position="144"/>
        <end position="156"/>
    </location>
</feature>
<evidence type="ECO:0000256" key="1">
    <source>
        <dbReference type="SAM" id="MobiDB-lite"/>
    </source>
</evidence>
<feature type="compositionally biased region" description="Pro residues" evidence="1">
    <location>
        <begin position="50"/>
        <end position="59"/>
    </location>
</feature>
<evidence type="ECO:0000256" key="2">
    <source>
        <dbReference type="SAM" id="SignalP"/>
    </source>
</evidence>
<dbReference type="Pfam" id="PF01391">
    <property type="entry name" value="Collagen"/>
    <property type="match status" value="1"/>
</dbReference>
<dbReference type="InterPro" id="IPR008160">
    <property type="entry name" value="Collagen"/>
</dbReference>
<evidence type="ECO:0000313" key="5">
    <source>
        <dbReference type="Proteomes" id="UP000518300"/>
    </source>
</evidence>
<accession>A0A848LJ24</accession>
<feature type="region of interest" description="Disordered" evidence="1">
    <location>
        <begin position="451"/>
        <end position="487"/>
    </location>
</feature>
<gene>
    <name evidence="4" type="ORF">HG543_23150</name>
</gene>
<organism evidence="4 5">
    <name type="scientific">Pyxidicoccus fallax</name>
    <dbReference type="NCBI Taxonomy" id="394095"/>
    <lineage>
        <taxon>Bacteria</taxon>
        <taxon>Pseudomonadati</taxon>
        <taxon>Myxococcota</taxon>
        <taxon>Myxococcia</taxon>
        <taxon>Myxococcales</taxon>
        <taxon>Cystobacterineae</taxon>
        <taxon>Myxococcaceae</taxon>
        <taxon>Pyxidicoccus</taxon>
    </lineage>
</organism>
<feature type="domain" description="DUF7151" evidence="3">
    <location>
        <begin position="78"/>
        <end position="123"/>
    </location>
</feature>
<proteinExistence type="predicted"/>
<feature type="chain" id="PRO_5032472394" evidence="2">
    <location>
        <begin position="34"/>
        <end position="499"/>
    </location>
</feature>